<dbReference type="SMART" id="SM00267">
    <property type="entry name" value="GGDEF"/>
    <property type="match status" value="1"/>
</dbReference>
<feature type="transmembrane region" description="Helical" evidence="6">
    <location>
        <begin position="12"/>
        <end position="36"/>
    </location>
</feature>
<dbReference type="CDD" id="cd12912">
    <property type="entry name" value="PDC2_MCP_like"/>
    <property type="match status" value="1"/>
</dbReference>
<feature type="domain" description="GGDEF" evidence="7">
    <location>
        <begin position="393"/>
        <end position="522"/>
    </location>
</feature>
<dbReference type="CDD" id="cd18773">
    <property type="entry name" value="PDC1_HK_sensor"/>
    <property type="match status" value="1"/>
</dbReference>
<comment type="caution">
    <text evidence="8">The sequence shown here is derived from an EMBL/GenBank/DDBJ whole genome shotgun (WGS) entry which is preliminary data.</text>
</comment>
<organism evidence="8 9">
    <name type="scientific">Oikeobacillus pervagus</name>
    <dbReference type="NCBI Taxonomy" id="1325931"/>
    <lineage>
        <taxon>Bacteria</taxon>
        <taxon>Bacillati</taxon>
        <taxon>Bacillota</taxon>
        <taxon>Bacilli</taxon>
        <taxon>Bacillales</taxon>
        <taxon>Bacillaceae</taxon>
        <taxon>Oikeobacillus</taxon>
    </lineage>
</organism>
<dbReference type="SUPFAM" id="SSF103190">
    <property type="entry name" value="Sensory domain-like"/>
    <property type="match status" value="2"/>
</dbReference>
<dbReference type="RefSeq" id="WP_307257860.1">
    <property type="nucleotide sequence ID" value="NZ_JAUSUC010000029.1"/>
</dbReference>
<sequence>MRAKQTMEKYSIRFWITSLILLSMFLTLGLCIIVVYKLTQQTLITNTLEINQGYAEKVAKTTEQFFNQSKSTLSAYSAEMVTNRHDPEELQHEIDEIYYSSKQFNSVLFADPNGRIITSSPQSLNLKNQTIKTAGSKQALQERSLIVSDPHKGISGKLTILVSTPVWGRNGEYLGFLGGSILLEENDALDSILKDHFYQDDSYLFVVCPSGNIIYHPNLKRIGESVIKNEAVQQVLKGKQGARRVLNTQNMDMLAGYSPVKSSGWGIISQTPTESTVNPSTHLIKYMLLYTSPFFLLFLFLALWLAKTIITPLKELAAYSENLCVGDFKQPMPNISPWYKEAEMLYKATALGVNSLKQQINHLSKEAYTDPLTQLANQRTIRMLISDWIGNHNKFAIIFIDLDSFKKVNDTYGHDTGDQVLKFLAKTMESEVRKQDICCRYGGEEFVILLPETNKHTALNVAERVRRKMAITPSPTGKIVTLSAGVAAYPADGDCFTDLFKAADKALYQAKRQGRNRIVVVE</sequence>
<evidence type="ECO:0000256" key="6">
    <source>
        <dbReference type="SAM" id="Phobius"/>
    </source>
</evidence>
<accession>A0AAJ1WJT7</accession>
<protein>
    <submittedName>
        <fullName evidence="8">Diguanylate cyclase (GGDEF)-like protein</fullName>
    </submittedName>
</protein>
<dbReference type="Gene3D" id="3.30.450.20">
    <property type="entry name" value="PAS domain"/>
    <property type="match status" value="1"/>
</dbReference>
<evidence type="ECO:0000256" key="1">
    <source>
        <dbReference type="ARBA" id="ARBA00004651"/>
    </source>
</evidence>
<dbReference type="PANTHER" id="PTHR45138">
    <property type="entry name" value="REGULATORY COMPONENTS OF SENSORY TRANSDUCTION SYSTEM"/>
    <property type="match status" value="1"/>
</dbReference>
<evidence type="ECO:0000259" key="7">
    <source>
        <dbReference type="PROSITE" id="PS50887"/>
    </source>
</evidence>
<dbReference type="AlphaFoldDB" id="A0AAJ1WJT7"/>
<dbReference type="InterPro" id="IPR029787">
    <property type="entry name" value="Nucleotide_cyclase"/>
</dbReference>
<dbReference type="InterPro" id="IPR033479">
    <property type="entry name" value="dCache_1"/>
</dbReference>
<dbReference type="EMBL" id="JAUSUC010000029">
    <property type="protein sequence ID" value="MDQ0215863.1"/>
    <property type="molecule type" value="Genomic_DNA"/>
</dbReference>
<feature type="transmembrane region" description="Helical" evidence="6">
    <location>
        <begin position="287"/>
        <end position="306"/>
    </location>
</feature>
<keyword evidence="2" id="KW-1003">Cell membrane</keyword>
<dbReference type="CDD" id="cd01949">
    <property type="entry name" value="GGDEF"/>
    <property type="match status" value="1"/>
</dbReference>
<dbReference type="GO" id="GO:0005886">
    <property type="term" value="C:plasma membrane"/>
    <property type="evidence" value="ECO:0007669"/>
    <property type="project" value="UniProtKB-SubCell"/>
</dbReference>
<evidence type="ECO:0000256" key="2">
    <source>
        <dbReference type="ARBA" id="ARBA00022475"/>
    </source>
</evidence>
<dbReference type="SUPFAM" id="SSF55073">
    <property type="entry name" value="Nucleotide cyclase"/>
    <property type="match status" value="1"/>
</dbReference>
<comment type="subcellular location">
    <subcellularLocation>
        <location evidence="1">Cell membrane</location>
        <topology evidence="1">Multi-pass membrane protein</topology>
    </subcellularLocation>
</comment>
<dbReference type="InterPro" id="IPR000160">
    <property type="entry name" value="GGDEF_dom"/>
</dbReference>
<keyword evidence="5 6" id="KW-0472">Membrane</keyword>
<name>A0AAJ1WJT7_9BACI</name>
<dbReference type="PANTHER" id="PTHR45138:SF9">
    <property type="entry name" value="DIGUANYLATE CYCLASE DGCM-RELATED"/>
    <property type="match status" value="1"/>
</dbReference>
<evidence type="ECO:0000313" key="8">
    <source>
        <dbReference type="EMBL" id="MDQ0215863.1"/>
    </source>
</evidence>
<dbReference type="InterPro" id="IPR043128">
    <property type="entry name" value="Rev_trsase/Diguanyl_cyclase"/>
</dbReference>
<dbReference type="Pfam" id="PF02743">
    <property type="entry name" value="dCache_1"/>
    <property type="match status" value="1"/>
</dbReference>
<gene>
    <name evidence="8" type="ORF">J2S13_002283</name>
</gene>
<dbReference type="Gene3D" id="3.30.70.270">
    <property type="match status" value="1"/>
</dbReference>
<evidence type="ECO:0000256" key="5">
    <source>
        <dbReference type="ARBA" id="ARBA00023136"/>
    </source>
</evidence>
<keyword evidence="9" id="KW-1185">Reference proteome</keyword>
<dbReference type="NCBIfam" id="TIGR00254">
    <property type="entry name" value="GGDEF"/>
    <property type="match status" value="1"/>
</dbReference>
<keyword evidence="4 6" id="KW-1133">Transmembrane helix</keyword>
<evidence type="ECO:0000256" key="3">
    <source>
        <dbReference type="ARBA" id="ARBA00022692"/>
    </source>
</evidence>
<dbReference type="Proteomes" id="UP001237207">
    <property type="component" value="Unassembled WGS sequence"/>
</dbReference>
<dbReference type="FunFam" id="3.30.70.270:FF:000001">
    <property type="entry name" value="Diguanylate cyclase domain protein"/>
    <property type="match status" value="1"/>
</dbReference>
<dbReference type="GO" id="GO:0052621">
    <property type="term" value="F:diguanylate cyclase activity"/>
    <property type="evidence" value="ECO:0007669"/>
    <property type="project" value="TreeGrafter"/>
</dbReference>
<dbReference type="PROSITE" id="PS50887">
    <property type="entry name" value="GGDEF"/>
    <property type="match status" value="1"/>
</dbReference>
<dbReference type="Pfam" id="PF00990">
    <property type="entry name" value="GGDEF"/>
    <property type="match status" value="1"/>
</dbReference>
<evidence type="ECO:0000313" key="9">
    <source>
        <dbReference type="Proteomes" id="UP001237207"/>
    </source>
</evidence>
<proteinExistence type="predicted"/>
<dbReference type="InterPro" id="IPR029151">
    <property type="entry name" value="Sensor-like_sf"/>
</dbReference>
<dbReference type="Gene3D" id="6.10.340.10">
    <property type="match status" value="1"/>
</dbReference>
<evidence type="ECO:0000256" key="4">
    <source>
        <dbReference type="ARBA" id="ARBA00022989"/>
    </source>
</evidence>
<dbReference type="InterPro" id="IPR050469">
    <property type="entry name" value="Diguanylate_Cyclase"/>
</dbReference>
<keyword evidence="3 6" id="KW-0812">Transmembrane</keyword>
<reference evidence="8" key="1">
    <citation type="submission" date="2023-07" db="EMBL/GenBank/DDBJ databases">
        <title>Genomic Encyclopedia of Type Strains, Phase IV (KMG-IV): sequencing the most valuable type-strain genomes for metagenomic binning, comparative biology and taxonomic classification.</title>
        <authorList>
            <person name="Goeker M."/>
        </authorList>
    </citation>
    <scope>NUCLEOTIDE SEQUENCE</scope>
    <source>
        <strain evidence="8">DSM 23947</strain>
    </source>
</reference>